<protein>
    <submittedName>
        <fullName evidence="1">Uncharacterized protein</fullName>
    </submittedName>
</protein>
<comment type="caution">
    <text evidence="1">The sequence shown here is derived from an EMBL/GenBank/DDBJ whole genome shotgun (WGS) entry which is preliminary data.</text>
</comment>
<reference evidence="1" key="1">
    <citation type="submission" date="2021-02" db="EMBL/GenBank/DDBJ databases">
        <authorList>
            <person name="Dougan E. K."/>
            <person name="Rhodes N."/>
            <person name="Thang M."/>
            <person name="Chan C."/>
        </authorList>
    </citation>
    <scope>NUCLEOTIDE SEQUENCE</scope>
</reference>
<accession>A0A812VYV5</accession>
<dbReference type="EMBL" id="CAJNIZ010043514">
    <property type="protein sequence ID" value="CAE7662034.1"/>
    <property type="molecule type" value="Genomic_DNA"/>
</dbReference>
<evidence type="ECO:0000313" key="2">
    <source>
        <dbReference type="Proteomes" id="UP000649617"/>
    </source>
</evidence>
<organism evidence="1 2">
    <name type="scientific">Symbiodinium pilosum</name>
    <name type="common">Dinoflagellate</name>
    <dbReference type="NCBI Taxonomy" id="2952"/>
    <lineage>
        <taxon>Eukaryota</taxon>
        <taxon>Sar</taxon>
        <taxon>Alveolata</taxon>
        <taxon>Dinophyceae</taxon>
        <taxon>Suessiales</taxon>
        <taxon>Symbiodiniaceae</taxon>
        <taxon>Symbiodinium</taxon>
    </lineage>
</organism>
<name>A0A812VYV5_SYMPI</name>
<keyword evidence="2" id="KW-1185">Reference proteome</keyword>
<evidence type="ECO:0000313" key="1">
    <source>
        <dbReference type="EMBL" id="CAE7662034.1"/>
    </source>
</evidence>
<sequence>MLELSITCQRDGQIISSGTAWCVASKTAPPFDGVVVPPLPLSPSQADAGRLRWKAVQQRHAGQRPRLVRAADAEAGTVVEVSAYSEFDVASAVPLAQITGGILIGMSEANGRVSANVGAAKRDIFGNLAITNASKDSARGMVLHRKLWGGQLSNLGNWMVPERAAVADEDHKPAAESSVLEMSRYKEEEVSQQLHNAVDEVRAAVQAAVHGCEARKAQAHESSLELQVAAEQKQEARSLAAAGRLSGAEFRVEAAARRSLEAEESSCIARLQYEQEISEMRQHGEKEEAETLRRVLAAEEALANSMRWSGQNHQLGLELFGVIQTSPASSGADGGQEAG</sequence>
<gene>
    <name evidence="1" type="ORF">SPIL2461_LOCUS17993</name>
</gene>
<dbReference type="OrthoDB" id="10593948at2759"/>
<dbReference type="AlphaFoldDB" id="A0A812VYV5"/>
<dbReference type="Proteomes" id="UP000649617">
    <property type="component" value="Unassembled WGS sequence"/>
</dbReference>
<proteinExistence type="predicted"/>